<protein>
    <submittedName>
        <fullName evidence="2">Uncharacterized protein</fullName>
    </submittedName>
</protein>
<feature type="compositionally biased region" description="Gly residues" evidence="1">
    <location>
        <begin position="117"/>
        <end position="131"/>
    </location>
</feature>
<name>A0A8T0V8V2_PANVG</name>
<keyword evidence="3" id="KW-1185">Reference proteome</keyword>
<evidence type="ECO:0000313" key="2">
    <source>
        <dbReference type="EMBL" id="KAG2628399.1"/>
    </source>
</evidence>
<accession>A0A8T0V8V2</accession>
<evidence type="ECO:0000256" key="1">
    <source>
        <dbReference type="SAM" id="MobiDB-lite"/>
    </source>
</evidence>
<organism evidence="2 3">
    <name type="scientific">Panicum virgatum</name>
    <name type="common">Blackwell switchgrass</name>
    <dbReference type="NCBI Taxonomy" id="38727"/>
    <lineage>
        <taxon>Eukaryota</taxon>
        <taxon>Viridiplantae</taxon>
        <taxon>Streptophyta</taxon>
        <taxon>Embryophyta</taxon>
        <taxon>Tracheophyta</taxon>
        <taxon>Spermatophyta</taxon>
        <taxon>Magnoliopsida</taxon>
        <taxon>Liliopsida</taxon>
        <taxon>Poales</taxon>
        <taxon>Poaceae</taxon>
        <taxon>PACMAD clade</taxon>
        <taxon>Panicoideae</taxon>
        <taxon>Panicodae</taxon>
        <taxon>Paniceae</taxon>
        <taxon>Panicinae</taxon>
        <taxon>Panicum</taxon>
        <taxon>Panicum sect. Hiantes</taxon>
    </lineage>
</organism>
<evidence type="ECO:0000313" key="3">
    <source>
        <dbReference type="Proteomes" id="UP000823388"/>
    </source>
</evidence>
<dbReference type="EMBL" id="CM029041">
    <property type="protein sequence ID" value="KAG2628399.1"/>
    <property type="molecule type" value="Genomic_DNA"/>
</dbReference>
<proteinExistence type="predicted"/>
<comment type="caution">
    <text evidence="2">The sequence shown here is derived from an EMBL/GenBank/DDBJ whole genome shotgun (WGS) entry which is preliminary data.</text>
</comment>
<reference evidence="2" key="1">
    <citation type="submission" date="2020-05" db="EMBL/GenBank/DDBJ databases">
        <title>WGS assembly of Panicum virgatum.</title>
        <authorList>
            <person name="Lovell J.T."/>
            <person name="Jenkins J."/>
            <person name="Shu S."/>
            <person name="Juenger T.E."/>
            <person name="Schmutz J."/>
        </authorList>
    </citation>
    <scope>NUCLEOTIDE SEQUENCE</scope>
    <source>
        <strain evidence="2">AP13</strain>
    </source>
</reference>
<gene>
    <name evidence="2" type="ORF">PVAP13_3KG246208</name>
</gene>
<feature type="region of interest" description="Disordered" evidence="1">
    <location>
        <begin position="104"/>
        <end position="144"/>
    </location>
</feature>
<dbReference type="Proteomes" id="UP000823388">
    <property type="component" value="Chromosome 3K"/>
</dbReference>
<sequence length="183" mass="20130">MGQIIVTRPTAAGRRRSCVLLLAARSIQELVGSSGAGIRFIEPRAEARNRRQPTGAETVEARSPASRIWRAGEWRPAGRRQRALASHVRRPGERRRLLAHRQPRNLGTWPPRRQEWQGGGQAGSCGGGGGDWRGEGSAAQTSWWGRRVSTLQSCPGRPVRVNRACKCIRRTARPAGWSRGSGE</sequence>
<dbReference type="AlphaFoldDB" id="A0A8T0V8V2"/>